<dbReference type="AlphaFoldDB" id="A0A7W7VTI5"/>
<proteinExistence type="predicted"/>
<dbReference type="RefSeq" id="WP_184934474.1">
    <property type="nucleotide sequence ID" value="NZ_JACHJV010000001.1"/>
</dbReference>
<sequence>MRGTSANPYGDQSDVGIPMYSGVQAAIAETEQTVFDAATQRQQIIRAVTCTVPAWVDVLTTDTLQDELTGYFYMIESIESEPGIGYYPPPKTLTLRMRSGVSIGSD</sequence>
<name>A0A7W7VTI5_KITKI</name>
<keyword evidence="2" id="KW-1185">Reference proteome</keyword>
<accession>A0A7W7VTI5</accession>
<comment type="caution">
    <text evidence="1">The sequence shown here is derived from an EMBL/GenBank/DDBJ whole genome shotgun (WGS) entry which is preliminary data.</text>
</comment>
<gene>
    <name evidence="1" type="ORF">FHR34_001265</name>
</gene>
<protein>
    <submittedName>
        <fullName evidence="1">Uncharacterized protein</fullName>
    </submittedName>
</protein>
<organism evidence="1 2">
    <name type="scientific">Kitasatospora kifunensis</name>
    <name type="common">Streptomyces kifunensis</name>
    <dbReference type="NCBI Taxonomy" id="58351"/>
    <lineage>
        <taxon>Bacteria</taxon>
        <taxon>Bacillati</taxon>
        <taxon>Actinomycetota</taxon>
        <taxon>Actinomycetes</taxon>
        <taxon>Kitasatosporales</taxon>
        <taxon>Streptomycetaceae</taxon>
        <taxon>Kitasatospora</taxon>
    </lineage>
</organism>
<dbReference type="Proteomes" id="UP000540506">
    <property type="component" value="Unassembled WGS sequence"/>
</dbReference>
<dbReference type="EMBL" id="JACHJV010000001">
    <property type="protein sequence ID" value="MBB4922272.1"/>
    <property type="molecule type" value="Genomic_DNA"/>
</dbReference>
<evidence type="ECO:0000313" key="1">
    <source>
        <dbReference type="EMBL" id="MBB4922272.1"/>
    </source>
</evidence>
<evidence type="ECO:0000313" key="2">
    <source>
        <dbReference type="Proteomes" id="UP000540506"/>
    </source>
</evidence>
<reference evidence="1 2" key="1">
    <citation type="submission" date="2020-08" db="EMBL/GenBank/DDBJ databases">
        <title>Sequencing the genomes of 1000 actinobacteria strains.</title>
        <authorList>
            <person name="Klenk H.-P."/>
        </authorList>
    </citation>
    <scope>NUCLEOTIDE SEQUENCE [LARGE SCALE GENOMIC DNA]</scope>
    <source>
        <strain evidence="1 2">DSM 41654</strain>
    </source>
</reference>